<comment type="similarity">
    <text evidence="1">Belongs to the HicA mRNA interferase family.</text>
</comment>
<comment type="caution">
    <text evidence="8">The sequence shown here is derived from an EMBL/GenBank/DDBJ whole genome shotgun (WGS) entry which is preliminary data.</text>
</comment>
<name>A0A433VEA2_9CYAN</name>
<protein>
    <recommendedName>
        <fullName evidence="10">Addiction module toxin, HicA family protein</fullName>
    </recommendedName>
</protein>
<dbReference type="EMBL" id="RSCL01000011">
    <property type="protein sequence ID" value="RUT04431.1"/>
    <property type="molecule type" value="Genomic_DNA"/>
</dbReference>
<evidence type="ECO:0000256" key="4">
    <source>
        <dbReference type="ARBA" id="ARBA00022759"/>
    </source>
</evidence>
<dbReference type="GO" id="GO:0016787">
    <property type="term" value="F:hydrolase activity"/>
    <property type="evidence" value="ECO:0007669"/>
    <property type="project" value="UniProtKB-KW"/>
</dbReference>
<evidence type="ECO:0000256" key="7">
    <source>
        <dbReference type="ARBA" id="ARBA00023016"/>
    </source>
</evidence>
<dbReference type="OrthoDB" id="489997at2"/>
<dbReference type="RefSeq" id="WP_127083022.1">
    <property type="nucleotide sequence ID" value="NZ_RSCL01000011.1"/>
</dbReference>
<dbReference type="Gene3D" id="3.30.920.30">
    <property type="entry name" value="Hypothetical protein"/>
    <property type="match status" value="1"/>
</dbReference>
<keyword evidence="5" id="KW-0378">Hydrolase</keyword>
<dbReference type="SUPFAM" id="SSF54786">
    <property type="entry name" value="YcfA/nrd intein domain"/>
    <property type="match status" value="1"/>
</dbReference>
<keyword evidence="7" id="KW-0346">Stress response</keyword>
<dbReference type="InterPro" id="IPR038570">
    <property type="entry name" value="HicA_sf"/>
</dbReference>
<evidence type="ECO:0008006" key="10">
    <source>
        <dbReference type="Google" id="ProtNLM"/>
    </source>
</evidence>
<dbReference type="GO" id="GO:0004519">
    <property type="term" value="F:endonuclease activity"/>
    <property type="evidence" value="ECO:0007669"/>
    <property type="project" value="UniProtKB-KW"/>
</dbReference>
<organism evidence="8 9">
    <name type="scientific">Dulcicalothrix desertica PCC 7102</name>
    <dbReference type="NCBI Taxonomy" id="232991"/>
    <lineage>
        <taxon>Bacteria</taxon>
        <taxon>Bacillati</taxon>
        <taxon>Cyanobacteriota</taxon>
        <taxon>Cyanophyceae</taxon>
        <taxon>Nostocales</taxon>
        <taxon>Calotrichaceae</taxon>
        <taxon>Dulcicalothrix</taxon>
    </lineage>
</organism>
<reference evidence="8" key="1">
    <citation type="submission" date="2018-12" db="EMBL/GenBank/DDBJ databases">
        <authorList>
            <person name="Will S."/>
            <person name="Neumann-Schaal M."/>
            <person name="Henke P."/>
        </authorList>
    </citation>
    <scope>NUCLEOTIDE SEQUENCE</scope>
    <source>
        <strain evidence="8">PCC 7102</strain>
    </source>
</reference>
<dbReference type="InterPro" id="IPR012933">
    <property type="entry name" value="HicA_mRNA_interferase"/>
</dbReference>
<keyword evidence="6" id="KW-0694">RNA-binding</keyword>
<evidence type="ECO:0000256" key="3">
    <source>
        <dbReference type="ARBA" id="ARBA00022722"/>
    </source>
</evidence>
<keyword evidence="4" id="KW-0255">Endonuclease</keyword>
<evidence type="ECO:0000256" key="6">
    <source>
        <dbReference type="ARBA" id="ARBA00022884"/>
    </source>
</evidence>
<keyword evidence="3" id="KW-0540">Nuclease</keyword>
<evidence type="ECO:0000313" key="9">
    <source>
        <dbReference type="Proteomes" id="UP000271624"/>
    </source>
</evidence>
<proteinExistence type="inferred from homology"/>
<keyword evidence="9" id="KW-1185">Reference proteome</keyword>
<dbReference type="AlphaFoldDB" id="A0A433VEA2"/>
<dbReference type="GO" id="GO:0003729">
    <property type="term" value="F:mRNA binding"/>
    <property type="evidence" value="ECO:0007669"/>
    <property type="project" value="InterPro"/>
</dbReference>
<accession>A0A433VEA2</accession>
<dbReference type="Proteomes" id="UP000271624">
    <property type="component" value="Unassembled WGS sequence"/>
</dbReference>
<evidence type="ECO:0000256" key="5">
    <source>
        <dbReference type="ARBA" id="ARBA00022801"/>
    </source>
</evidence>
<evidence type="ECO:0000313" key="8">
    <source>
        <dbReference type="EMBL" id="RUT04431.1"/>
    </source>
</evidence>
<dbReference type="Pfam" id="PF07927">
    <property type="entry name" value="HicA_toxin"/>
    <property type="match status" value="1"/>
</dbReference>
<gene>
    <name evidence="8" type="ORF">DSM106972_046590</name>
</gene>
<keyword evidence="2" id="KW-1277">Toxin-antitoxin system</keyword>
<evidence type="ECO:0000256" key="2">
    <source>
        <dbReference type="ARBA" id="ARBA00022649"/>
    </source>
</evidence>
<evidence type="ECO:0000256" key="1">
    <source>
        <dbReference type="ARBA" id="ARBA00006620"/>
    </source>
</evidence>
<sequence>MPKKIRELKATLQKAGFSFRPGKGSHTFWTHPLVPEDPITIPGKDGDDAKKYLEKQIERILAKLEEVQKAEETDTEEE</sequence>
<reference evidence="8" key="2">
    <citation type="journal article" date="2019" name="Genome Biol. Evol.">
        <title>Day and night: Metabolic profiles and evolutionary relationships of six axenic non-marine cyanobacteria.</title>
        <authorList>
            <person name="Will S.E."/>
            <person name="Henke P."/>
            <person name="Boedeker C."/>
            <person name="Huang S."/>
            <person name="Brinkmann H."/>
            <person name="Rohde M."/>
            <person name="Jarek M."/>
            <person name="Friedl T."/>
            <person name="Seufert S."/>
            <person name="Schumacher M."/>
            <person name="Overmann J."/>
            <person name="Neumann-Schaal M."/>
            <person name="Petersen J."/>
        </authorList>
    </citation>
    <scope>NUCLEOTIDE SEQUENCE [LARGE SCALE GENOMIC DNA]</scope>
    <source>
        <strain evidence="8">PCC 7102</strain>
    </source>
</reference>